<evidence type="ECO:0000313" key="5">
    <source>
        <dbReference type="Proteomes" id="UP000677228"/>
    </source>
</evidence>
<feature type="domain" description="Endonuclease/exonuclease/phosphatase" evidence="2">
    <location>
        <begin position="660"/>
        <end position="743"/>
    </location>
</feature>
<protein>
    <recommendedName>
        <fullName evidence="2">Endonuclease/exonuclease/phosphatase domain-containing protein</fullName>
    </recommendedName>
</protein>
<gene>
    <name evidence="3" type="ORF">OVA965_LOCUS13248</name>
    <name evidence="4" type="ORF">TMI583_LOCUS13251</name>
</gene>
<dbReference type="GO" id="GO:0003824">
    <property type="term" value="F:catalytic activity"/>
    <property type="evidence" value="ECO:0007669"/>
    <property type="project" value="InterPro"/>
</dbReference>
<dbReference type="Gene3D" id="3.60.10.10">
    <property type="entry name" value="Endonuclease/exonuclease/phosphatase"/>
    <property type="match status" value="1"/>
</dbReference>
<dbReference type="EMBL" id="CAJNOK010005486">
    <property type="protein sequence ID" value="CAF0973978.1"/>
    <property type="molecule type" value="Genomic_DNA"/>
</dbReference>
<dbReference type="Pfam" id="PF14529">
    <property type="entry name" value="Exo_endo_phos_2"/>
    <property type="match status" value="1"/>
</dbReference>
<dbReference type="AlphaFoldDB" id="A0A8S2DI83"/>
<feature type="non-terminal residue" evidence="3">
    <location>
        <position position="796"/>
    </location>
</feature>
<dbReference type="Proteomes" id="UP000677228">
    <property type="component" value="Unassembled WGS sequence"/>
</dbReference>
<dbReference type="SUPFAM" id="SSF56219">
    <property type="entry name" value="DNase I-like"/>
    <property type="match status" value="1"/>
</dbReference>
<reference evidence="3" key="1">
    <citation type="submission" date="2021-02" db="EMBL/GenBank/DDBJ databases">
        <authorList>
            <person name="Nowell W R."/>
        </authorList>
    </citation>
    <scope>NUCLEOTIDE SEQUENCE</scope>
</reference>
<feature type="non-terminal residue" evidence="3">
    <location>
        <position position="1"/>
    </location>
</feature>
<dbReference type="EMBL" id="CAJOBA010005492">
    <property type="protein sequence ID" value="CAF3745169.1"/>
    <property type="molecule type" value="Genomic_DNA"/>
</dbReference>
<evidence type="ECO:0000256" key="1">
    <source>
        <dbReference type="SAM" id="Coils"/>
    </source>
</evidence>
<keyword evidence="1" id="KW-0175">Coiled coil</keyword>
<name>A0A8S2DI83_9BILA</name>
<evidence type="ECO:0000313" key="3">
    <source>
        <dbReference type="EMBL" id="CAF0973978.1"/>
    </source>
</evidence>
<dbReference type="InterPro" id="IPR005135">
    <property type="entry name" value="Endo/exonuclease/phosphatase"/>
</dbReference>
<comment type="caution">
    <text evidence="3">The sequence shown here is derived from an EMBL/GenBank/DDBJ whole genome shotgun (WGS) entry which is preliminary data.</text>
</comment>
<sequence length="796" mass="91367">MVQSRMVTGRESQVCIPSVVSNNVQHNSSNTVSVLTSNTNQTTSTPKRGLNASDEFIEVNSKRRNQGYIHFRHKDFQRYHNFGSQNQQSQRYNRIDNANNRNERLASPETNNQINHNKYGVPFDHLKRAVVYNLPCFTVDFDANDRLLSAVYVTEQLYEHFKSVNIKLKDKFSLARYVGKQLKLGVRNKEDYFELCQQCAWPSVIQGKQIKVTIPKVIPEQFTLVVRYIPNQINIEQVKDEVKKSAQSADNFRKIVYHYERSTTDYRFTVSDIHEYNGLLTLERIGVSNLIRPVTQYLPSNKLTYCTRCWELGHMKLQCQHQRPKCKVRLEEYSPNHNLQCSKQYKCAQCSQNHSSLDPSCHAVQQYRNDLNQAVKQAVNDGVIKLPHIQQARQQQPYNYDSNGFPSLNTAPGIKLHKAWNNQCNNLKDMTNSQLFSQLKEFFNDKFEQVNKRLNEIEQQVKMNEHNTRSNKIRLSEFFLKQKDLISTTLRPVLSAIPNLDVKLNENLDDFDKFCSLAEECLRMEYQFSGMTRSLATKSEIILNNNYQPQQILSNRTRKDQEQSEVMTIEEQDQSEGWNSRALEVLDLIQKAEASVAICTEVGAYWDSFKLPNFNMFYQEGTNHCGGVTIAVGKHLKATKIDSNLENTIVVDISGLSEPIRVIGIYWPESQKRNLKDLDSFICKNTIISGDFNAAIVEWGSPKTDCRGKILKKWVDSRNLQFVPGAFNSSKRSPRNLDLTFTNFPGVEGVTLKFGTTPTCGPNNPDDIKIQAEFNEIMTNLSVCATSVKPTSTAEL</sequence>
<evidence type="ECO:0000313" key="4">
    <source>
        <dbReference type="EMBL" id="CAF3745169.1"/>
    </source>
</evidence>
<dbReference type="Proteomes" id="UP000682733">
    <property type="component" value="Unassembled WGS sequence"/>
</dbReference>
<accession>A0A8S2DI83</accession>
<evidence type="ECO:0000259" key="2">
    <source>
        <dbReference type="Pfam" id="PF14529"/>
    </source>
</evidence>
<proteinExistence type="predicted"/>
<dbReference type="InterPro" id="IPR036691">
    <property type="entry name" value="Endo/exonu/phosph_ase_sf"/>
</dbReference>
<feature type="coiled-coil region" evidence="1">
    <location>
        <begin position="440"/>
        <end position="467"/>
    </location>
</feature>
<organism evidence="3 5">
    <name type="scientific">Didymodactylos carnosus</name>
    <dbReference type="NCBI Taxonomy" id="1234261"/>
    <lineage>
        <taxon>Eukaryota</taxon>
        <taxon>Metazoa</taxon>
        <taxon>Spiralia</taxon>
        <taxon>Gnathifera</taxon>
        <taxon>Rotifera</taxon>
        <taxon>Eurotatoria</taxon>
        <taxon>Bdelloidea</taxon>
        <taxon>Philodinida</taxon>
        <taxon>Philodinidae</taxon>
        <taxon>Didymodactylos</taxon>
    </lineage>
</organism>